<comment type="caution">
    <text evidence="2">The sequence shown here is derived from an EMBL/GenBank/DDBJ whole genome shotgun (WGS) entry which is preliminary data.</text>
</comment>
<evidence type="ECO:0000313" key="3">
    <source>
        <dbReference type="Proteomes" id="UP000326912"/>
    </source>
</evidence>
<gene>
    <name evidence="2" type="ORF">KDW_37480</name>
</gene>
<evidence type="ECO:0000256" key="1">
    <source>
        <dbReference type="SAM" id="Phobius"/>
    </source>
</evidence>
<reference evidence="2 3" key="1">
    <citation type="submission" date="2019-10" db="EMBL/GenBank/DDBJ databases">
        <title>Dictyobacter vulcani sp. nov., within the class Ktedonobacteria, isolated from soil of volcanic Mt. Zao.</title>
        <authorList>
            <person name="Zheng Y."/>
            <person name="Wang C.M."/>
            <person name="Sakai Y."/>
            <person name="Abe K."/>
            <person name="Yokota A."/>
            <person name="Yabe S."/>
        </authorList>
    </citation>
    <scope>NUCLEOTIDE SEQUENCE [LARGE SCALE GENOMIC DNA]</scope>
    <source>
        <strain evidence="2 3">W12</strain>
    </source>
</reference>
<keyword evidence="1" id="KW-1133">Transmembrane helix</keyword>
<accession>A0A5J4KWK2</accession>
<sequence length="147" mass="15847">MPEAKKGQSPRFSNRILPAVLIIVLAVGIGFLLYSNHSLTLQGSLPSTNIQLASAAAGSSTNVMCEIISTSTHHSLQGYVLERTNDGSYARTQHIITVTWQSDQNVNMGHPQDLQPGAIVQISGQVDQAKVLHANQISVVTNYLKVK</sequence>
<dbReference type="AlphaFoldDB" id="A0A5J4KWK2"/>
<feature type="transmembrane region" description="Helical" evidence="1">
    <location>
        <begin position="12"/>
        <end position="34"/>
    </location>
</feature>
<organism evidence="2 3">
    <name type="scientific">Dictyobacter vulcani</name>
    <dbReference type="NCBI Taxonomy" id="2607529"/>
    <lineage>
        <taxon>Bacteria</taxon>
        <taxon>Bacillati</taxon>
        <taxon>Chloroflexota</taxon>
        <taxon>Ktedonobacteria</taxon>
        <taxon>Ktedonobacterales</taxon>
        <taxon>Dictyobacteraceae</taxon>
        <taxon>Dictyobacter</taxon>
    </lineage>
</organism>
<dbReference type="RefSeq" id="WP_151757461.1">
    <property type="nucleotide sequence ID" value="NZ_BKZW01000002.1"/>
</dbReference>
<dbReference type="Proteomes" id="UP000326912">
    <property type="component" value="Unassembled WGS sequence"/>
</dbReference>
<evidence type="ECO:0000313" key="2">
    <source>
        <dbReference type="EMBL" id="GER89586.1"/>
    </source>
</evidence>
<proteinExistence type="predicted"/>
<keyword evidence="3" id="KW-1185">Reference proteome</keyword>
<name>A0A5J4KWK2_9CHLR</name>
<keyword evidence="1" id="KW-0812">Transmembrane</keyword>
<dbReference type="EMBL" id="BKZW01000002">
    <property type="protein sequence ID" value="GER89586.1"/>
    <property type="molecule type" value="Genomic_DNA"/>
</dbReference>
<keyword evidence="1" id="KW-0472">Membrane</keyword>
<evidence type="ECO:0008006" key="4">
    <source>
        <dbReference type="Google" id="ProtNLM"/>
    </source>
</evidence>
<protein>
    <recommendedName>
        <fullName evidence="4">DUF5666 domain-containing protein</fullName>
    </recommendedName>
</protein>